<keyword evidence="3" id="KW-1185">Reference proteome</keyword>
<dbReference type="GeneID" id="87917853"/>
<evidence type="ECO:0000313" key="3">
    <source>
        <dbReference type="Proteomes" id="UP001273209"/>
    </source>
</evidence>
<dbReference type="SUPFAM" id="SSF53474">
    <property type="entry name" value="alpha/beta-Hydrolases"/>
    <property type="match status" value="1"/>
</dbReference>
<gene>
    <name evidence="2" type="ORF">Triagg1_3634</name>
</gene>
<comment type="caution">
    <text evidence="2">The sequence shown here is derived from an EMBL/GenBank/DDBJ whole genome shotgun (WGS) entry which is preliminary data.</text>
</comment>
<evidence type="ECO:0000256" key="1">
    <source>
        <dbReference type="SAM" id="MobiDB-lite"/>
    </source>
</evidence>
<evidence type="ECO:0000313" key="2">
    <source>
        <dbReference type="EMBL" id="KAK4077940.1"/>
    </source>
</evidence>
<evidence type="ECO:0008006" key="4">
    <source>
        <dbReference type="Google" id="ProtNLM"/>
    </source>
</evidence>
<organism evidence="2 3">
    <name type="scientific">Trichoderma aggressivum f. europaeum</name>
    <dbReference type="NCBI Taxonomy" id="173218"/>
    <lineage>
        <taxon>Eukaryota</taxon>
        <taxon>Fungi</taxon>
        <taxon>Dikarya</taxon>
        <taxon>Ascomycota</taxon>
        <taxon>Pezizomycotina</taxon>
        <taxon>Sordariomycetes</taxon>
        <taxon>Hypocreomycetidae</taxon>
        <taxon>Hypocreales</taxon>
        <taxon>Hypocreaceae</taxon>
        <taxon>Trichoderma</taxon>
    </lineage>
</organism>
<accession>A0AAE1M4J5</accession>
<dbReference type="RefSeq" id="XP_062757623.1">
    <property type="nucleotide sequence ID" value="XM_062897948.1"/>
</dbReference>
<dbReference type="Proteomes" id="UP001273209">
    <property type="component" value="Unassembled WGS sequence"/>
</dbReference>
<name>A0AAE1M4J5_9HYPO</name>
<dbReference type="EMBL" id="JAWRVG010000010">
    <property type="protein sequence ID" value="KAK4077940.1"/>
    <property type="molecule type" value="Genomic_DNA"/>
</dbReference>
<dbReference type="InterPro" id="IPR029058">
    <property type="entry name" value="AB_hydrolase_fold"/>
</dbReference>
<reference evidence="2" key="1">
    <citation type="submission" date="2023-11" db="EMBL/GenBank/DDBJ databases">
        <title>The genome sequences of three competitors of mushroom-forming fungi.</title>
        <authorList>
            <person name="Beijen E."/>
            <person name="Ohm R.A."/>
        </authorList>
    </citation>
    <scope>NUCLEOTIDE SEQUENCE</scope>
    <source>
        <strain evidence="2">CBS 100526</strain>
    </source>
</reference>
<feature type="compositionally biased region" description="Basic and acidic residues" evidence="1">
    <location>
        <begin position="323"/>
        <end position="336"/>
    </location>
</feature>
<sequence>MGNARSSPIINSFTRLVMFSSLHRRCFSVLRSTHPRIRKTVPVTCGSGGSVDVDLYNIDEFSPSKFLVVHLPPLPESANGVKQLPEFLHDWPVASINYRWTTERLNAASQEDDEFLNAADWPVPMHDVAFAYQWIAEALMPPDNGRGSIYVYGSHLGAGLAMSLSLTESHPHKPFCVRGVATYNGIYNWTMFLPGHKVLGAKSVRDAMRAMRRANGNARLDSLQQRLVSLFQEPTNLFDPFASPSLFFHNPGLPIPESFYASAEFAGVVSAMKGEKSAVGAETSATPRRSYLVFPPRTSTLKIPETMLLHDAPSRSPLHQHQHSPETKSKAGSKVHDTRHTFMAQADEMASLMRRSIGRVELKERASWDEDVHFLAEEPERRINVVDVGQEREEELGLNDAGQRVVSDWLGKLNSIRRWL</sequence>
<dbReference type="Gene3D" id="3.40.50.1820">
    <property type="entry name" value="alpha/beta hydrolase"/>
    <property type="match status" value="1"/>
</dbReference>
<dbReference type="AlphaFoldDB" id="A0AAE1M4J5"/>
<feature type="region of interest" description="Disordered" evidence="1">
    <location>
        <begin position="313"/>
        <end position="336"/>
    </location>
</feature>
<proteinExistence type="predicted"/>
<protein>
    <recommendedName>
        <fullName evidence="4">Alpha/beta hydrolase fold-3 domain-containing protein</fullName>
    </recommendedName>
</protein>